<feature type="compositionally biased region" description="Low complexity" evidence="1">
    <location>
        <begin position="103"/>
        <end position="114"/>
    </location>
</feature>
<feature type="compositionally biased region" description="Low complexity" evidence="1">
    <location>
        <begin position="135"/>
        <end position="156"/>
    </location>
</feature>
<dbReference type="EnsemblMetazoa" id="Aqu2.1.12263_001">
    <property type="protein sequence ID" value="Aqu2.1.12263_001"/>
    <property type="gene ID" value="Aqu2.1.12263"/>
</dbReference>
<sequence length="156" mass="15584">MLWWCSDLLGDTGIADTQISHSLLPYSPTRSLSSPDVATGTIDSPPKPAVTTPACKPPAAEVGMVLGIGIIPPGVVVGGGPPKPSRTAREIIEAISSIGTAGGPPVLVVPDGPRGVPPLPLVPAPEPVPSPGRVPPVERVASPGPVPSVPSLSDIS</sequence>
<name>A0A1X7TCT1_AMPQE</name>
<accession>A0A1X7TCT1</accession>
<dbReference type="AlphaFoldDB" id="A0A1X7TCT1"/>
<feature type="compositionally biased region" description="Pro residues" evidence="1">
    <location>
        <begin position="115"/>
        <end position="134"/>
    </location>
</feature>
<protein>
    <submittedName>
        <fullName evidence="2">Uncharacterized protein</fullName>
    </submittedName>
</protein>
<feature type="region of interest" description="Disordered" evidence="1">
    <location>
        <begin position="102"/>
        <end position="156"/>
    </location>
</feature>
<reference evidence="2" key="1">
    <citation type="submission" date="2017-05" db="UniProtKB">
        <authorList>
            <consortium name="EnsemblMetazoa"/>
        </authorList>
    </citation>
    <scope>IDENTIFICATION</scope>
</reference>
<feature type="region of interest" description="Disordered" evidence="1">
    <location>
        <begin position="30"/>
        <end position="51"/>
    </location>
</feature>
<evidence type="ECO:0000313" key="2">
    <source>
        <dbReference type="EnsemblMetazoa" id="Aqu2.1.12263_001"/>
    </source>
</evidence>
<evidence type="ECO:0000256" key="1">
    <source>
        <dbReference type="SAM" id="MobiDB-lite"/>
    </source>
</evidence>
<dbReference type="InParanoid" id="A0A1X7TCT1"/>
<proteinExistence type="predicted"/>
<organism evidence="2">
    <name type="scientific">Amphimedon queenslandica</name>
    <name type="common">Sponge</name>
    <dbReference type="NCBI Taxonomy" id="400682"/>
    <lineage>
        <taxon>Eukaryota</taxon>
        <taxon>Metazoa</taxon>
        <taxon>Porifera</taxon>
        <taxon>Demospongiae</taxon>
        <taxon>Heteroscleromorpha</taxon>
        <taxon>Haplosclerida</taxon>
        <taxon>Niphatidae</taxon>
        <taxon>Amphimedon</taxon>
    </lineage>
</organism>